<gene>
    <name evidence="1" type="ORF">R3I93_001554</name>
</gene>
<evidence type="ECO:0000313" key="1">
    <source>
        <dbReference type="EMBL" id="KAK7174373.1"/>
    </source>
</evidence>
<evidence type="ECO:0000313" key="2">
    <source>
        <dbReference type="Proteomes" id="UP001364617"/>
    </source>
</evidence>
<dbReference type="AlphaFoldDB" id="A0AAN9DLB2"/>
<keyword evidence="2" id="KW-1185">Reference proteome</keyword>
<dbReference type="EMBL" id="JAYKXH010000002">
    <property type="protein sequence ID" value="KAK7174373.1"/>
    <property type="molecule type" value="Genomic_DNA"/>
</dbReference>
<protein>
    <submittedName>
        <fullName evidence="1">Uncharacterized protein</fullName>
    </submittedName>
</protein>
<sequence length="19" mass="2089">MAHAQSGLQNGQRETTKMT</sequence>
<accession>A0AAN9DLB2</accession>
<dbReference type="Proteomes" id="UP001364617">
    <property type="component" value="Unassembled WGS sequence"/>
</dbReference>
<reference evidence="1 2" key="1">
    <citation type="submission" date="2024-02" db="EMBL/GenBank/DDBJ databases">
        <title>Chromosome-level genome assembly of the Eurasian Minnow (Phoxinus phoxinus).</title>
        <authorList>
            <person name="Oriowo T.O."/>
            <person name="Martin S."/>
            <person name="Stange M."/>
            <person name="Chrysostomakis Y."/>
            <person name="Brown T."/>
            <person name="Winkler S."/>
            <person name="Kukowka S."/>
            <person name="Myers E.W."/>
            <person name="Bohne A."/>
        </authorList>
    </citation>
    <scope>NUCLEOTIDE SEQUENCE [LARGE SCALE GENOMIC DNA]</scope>
    <source>
        <strain evidence="1">ZFMK-TIS-60720</strain>
        <tissue evidence="1">Whole Organism</tissue>
    </source>
</reference>
<proteinExistence type="predicted"/>
<comment type="caution">
    <text evidence="1">The sequence shown here is derived from an EMBL/GenBank/DDBJ whole genome shotgun (WGS) entry which is preliminary data.</text>
</comment>
<organism evidence="1 2">
    <name type="scientific">Phoxinus phoxinus</name>
    <name type="common">Eurasian minnow</name>
    <dbReference type="NCBI Taxonomy" id="58324"/>
    <lineage>
        <taxon>Eukaryota</taxon>
        <taxon>Metazoa</taxon>
        <taxon>Chordata</taxon>
        <taxon>Craniata</taxon>
        <taxon>Vertebrata</taxon>
        <taxon>Euteleostomi</taxon>
        <taxon>Actinopterygii</taxon>
        <taxon>Neopterygii</taxon>
        <taxon>Teleostei</taxon>
        <taxon>Ostariophysi</taxon>
        <taxon>Cypriniformes</taxon>
        <taxon>Leuciscidae</taxon>
        <taxon>Phoxininae</taxon>
        <taxon>Phoxinus</taxon>
    </lineage>
</organism>
<name>A0AAN9DLB2_9TELE</name>